<evidence type="ECO:0000313" key="6">
    <source>
        <dbReference type="Proteomes" id="UP000236630"/>
    </source>
</evidence>
<gene>
    <name evidence="5" type="ORF">CUMW_249380</name>
</gene>
<evidence type="ECO:0000256" key="3">
    <source>
        <dbReference type="SAM" id="MobiDB-lite"/>
    </source>
</evidence>
<dbReference type="PANTHER" id="PTHR33463">
    <property type="entry name" value="NB-ARC DOMAIN-CONTAINING PROTEIN-RELATED"/>
    <property type="match status" value="1"/>
</dbReference>
<protein>
    <recommendedName>
        <fullName evidence="4">Disease resistance protein At4g27190-like leucine-rich repeats domain-containing protein</fullName>
    </recommendedName>
</protein>
<keyword evidence="6" id="KW-1185">Reference proteome</keyword>
<dbReference type="Gene3D" id="3.80.10.10">
    <property type="entry name" value="Ribonuclease Inhibitor"/>
    <property type="match status" value="2"/>
</dbReference>
<keyword evidence="1" id="KW-0611">Plant defense</keyword>
<dbReference type="Proteomes" id="UP000236630">
    <property type="component" value="Unassembled WGS sequence"/>
</dbReference>
<dbReference type="InterPro" id="IPR032675">
    <property type="entry name" value="LRR_dom_sf"/>
</dbReference>
<dbReference type="Pfam" id="PF23247">
    <property type="entry name" value="LRR_RPS2"/>
    <property type="match status" value="3"/>
</dbReference>
<feature type="domain" description="Disease resistance protein At4g27190-like leucine-rich repeats" evidence="4">
    <location>
        <begin position="213"/>
        <end position="347"/>
    </location>
</feature>
<dbReference type="InterPro" id="IPR050905">
    <property type="entry name" value="Plant_NBS-LRR"/>
</dbReference>
<dbReference type="InterPro" id="IPR057135">
    <property type="entry name" value="At4g27190-like_LRR"/>
</dbReference>
<accession>A0A2H5QPL2</accession>
<feature type="coiled-coil region" evidence="2">
    <location>
        <begin position="37"/>
        <end position="64"/>
    </location>
</feature>
<feature type="region of interest" description="Disordered" evidence="3">
    <location>
        <begin position="69"/>
        <end position="103"/>
    </location>
</feature>
<sequence>METGGSSAQGGDMRLNDSVTLREIASEAREKAMFDRMERMEKQMETLTTILHELRSERRVTQEERMRVGGVVPGPDSTRRSQTTGRFGGEREQERDQVAARDPGRAVQLEEEVRRLAQIIDDMQGRSRAPGWRIMLTSFCLENYTLEFPSLERVSVTLCPDMKTFSQGILSTPKLYKVQVTKNEEGELHHWEGNKLNSTIQKCYEEMIAFRDIKHLQLSHFPRLQEIWHGQALPVSFFNNLFKLVVDDCTNMSSAIPANLLRCLNNLGYLQVRNCDSLEEVLHLEELSAKEEHIGPPFPRLFSLRLIDLPKLKRFCNFIENIIEMPKLEYLTIENCPDMETFVSNSVVYVTTDNKEPQKLKSEENLFVADQIQHLFDEKVAFPQLMKLKLSGLHKVQHLWKENAESNKVFANLKSLEISECSKLQKLVPTSWHLENLKALKVSKCHRLINVLTFSTSESLVNLERMKIIDCKMIEEIIQSQAGEEAKDCIVFRKLKYLGLDCLPSLTSFCLGNYALEFPSLKRAVVRQCPKMKILDTPMLNKVNVTEEEKDDDEEDDVDMGCRNSKEEIEPILQTCKTLWILFDAFSV</sequence>
<evidence type="ECO:0000256" key="1">
    <source>
        <dbReference type="ARBA" id="ARBA00022821"/>
    </source>
</evidence>
<feature type="domain" description="Disease resistance protein At4g27190-like leucine-rich repeats" evidence="4">
    <location>
        <begin position="435"/>
        <end position="535"/>
    </location>
</feature>
<organism evidence="5 6">
    <name type="scientific">Citrus unshiu</name>
    <name type="common">Satsuma mandarin</name>
    <name type="synonym">Citrus nobilis var. unshiu</name>
    <dbReference type="NCBI Taxonomy" id="55188"/>
    <lineage>
        <taxon>Eukaryota</taxon>
        <taxon>Viridiplantae</taxon>
        <taxon>Streptophyta</taxon>
        <taxon>Embryophyta</taxon>
        <taxon>Tracheophyta</taxon>
        <taxon>Spermatophyta</taxon>
        <taxon>Magnoliopsida</taxon>
        <taxon>eudicotyledons</taxon>
        <taxon>Gunneridae</taxon>
        <taxon>Pentapetalae</taxon>
        <taxon>rosids</taxon>
        <taxon>malvids</taxon>
        <taxon>Sapindales</taxon>
        <taxon>Rutaceae</taxon>
        <taxon>Aurantioideae</taxon>
        <taxon>Citrus</taxon>
    </lineage>
</organism>
<name>A0A2H5QPL2_CITUN</name>
<feature type="compositionally biased region" description="Basic and acidic residues" evidence="3">
    <location>
        <begin position="88"/>
        <end position="103"/>
    </location>
</feature>
<evidence type="ECO:0000259" key="4">
    <source>
        <dbReference type="Pfam" id="PF23247"/>
    </source>
</evidence>
<evidence type="ECO:0000256" key="2">
    <source>
        <dbReference type="SAM" id="Coils"/>
    </source>
</evidence>
<dbReference type="AlphaFoldDB" id="A0A2H5QPL2"/>
<keyword evidence="2" id="KW-0175">Coiled coil</keyword>
<evidence type="ECO:0000313" key="5">
    <source>
        <dbReference type="EMBL" id="GAY66523.1"/>
    </source>
</evidence>
<feature type="domain" description="Disease resistance protein At4g27190-like leucine-rich repeats" evidence="4">
    <location>
        <begin position="379"/>
        <end position="431"/>
    </location>
</feature>
<comment type="caution">
    <text evidence="5">The sequence shown here is derived from an EMBL/GenBank/DDBJ whole genome shotgun (WGS) entry which is preliminary data.</text>
</comment>
<proteinExistence type="predicted"/>
<dbReference type="PANTHER" id="PTHR33463:SF167">
    <property type="entry name" value="PUTATIVE-RELATED"/>
    <property type="match status" value="1"/>
</dbReference>
<reference evidence="5 6" key="1">
    <citation type="journal article" date="2017" name="Front. Genet.">
        <title>Draft sequencing of the heterozygous diploid genome of Satsuma (Citrus unshiu Marc.) using a hybrid assembly approach.</title>
        <authorList>
            <person name="Shimizu T."/>
            <person name="Tanizawa Y."/>
            <person name="Mochizuki T."/>
            <person name="Nagasaki H."/>
            <person name="Yoshioka T."/>
            <person name="Toyoda A."/>
            <person name="Fujiyama A."/>
            <person name="Kaminuma E."/>
            <person name="Nakamura Y."/>
        </authorList>
    </citation>
    <scope>NUCLEOTIDE SEQUENCE [LARGE SCALE GENOMIC DNA]</scope>
    <source>
        <strain evidence="6">cv. Miyagawa wase</strain>
    </source>
</reference>
<dbReference type="SUPFAM" id="SSF52058">
    <property type="entry name" value="L domain-like"/>
    <property type="match status" value="1"/>
</dbReference>
<dbReference type="EMBL" id="BDQV01000585">
    <property type="protein sequence ID" value="GAY66523.1"/>
    <property type="molecule type" value="Genomic_DNA"/>
</dbReference>